<proteinExistence type="predicted"/>
<protein>
    <submittedName>
        <fullName evidence="1">Uncharacterized protein</fullName>
    </submittedName>
</protein>
<sequence>MFEDGLLTEFGVINAADCGSLEGYFSEHETLLVMKKPNIVVCESFRLFAHKQKAQTWSQMETPQLIGYLRMMCWKRHIKVVFQNPQDKIRVADPILEKMGVLEKRGKNYYCNGKPTNLHIRDAIRHGVYFNRYQKE</sequence>
<organism evidence="1">
    <name type="scientific">uncultured Caudovirales phage</name>
    <dbReference type="NCBI Taxonomy" id="2100421"/>
    <lineage>
        <taxon>Viruses</taxon>
        <taxon>Duplodnaviria</taxon>
        <taxon>Heunggongvirae</taxon>
        <taxon>Uroviricota</taxon>
        <taxon>Caudoviricetes</taxon>
        <taxon>Peduoviridae</taxon>
        <taxon>Maltschvirus</taxon>
        <taxon>Maltschvirus maltsch</taxon>
    </lineage>
</organism>
<name>A0A6J5MFQ7_9CAUD</name>
<gene>
    <name evidence="1" type="ORF">UFOVP453_8</name>
</gene>
<reference evidence="1" key="1">
    <citation type="submission" date="2020-04" db="EMBL/GenBank/DDBJ databases">
        <authorList>
            <person name="Chiriac C."/>
            <person name="Salcher M."/>
            <person name="Ghai R."/>
            <person name="Kavagutti S V."/>
        </authorList>
    </citation>
    <scope>NUCLEOTIDE SEQUENCE</scope>
</reference>
<evidence type="ECO:0000313" key="1">
    <source>
        <dbReference type="EMBL" id="CAB4143896.1"/>
    </source>
</evidence>
<dbReference type="EMBL" id="LR796426">
    <property type="protein sequence ID" value="CAB4143896.1"/>
    <property type="molecule type" value="Genomic_DNA"/>
</dbReference>
<accession>A0A6J5MFQ7</accession>